<gene>
    <name evidence="2" type="ORF">SK128_014080</name>
</gene>
<evidence type="ECO:0000256" key="1">
    <source>
        <dbReference type="SAM" id="MobiDB-lite"/>
    </source>
</evidence>
<accession>A0AAN8WFX8</accession>
<protein>
    <submittedName>
        <fullName evidence="2">Uncharacterized protein</fullName>
    </submittedName>
</protein>
<dbReference type="Proteomes" id="UP001381693">
    <property type="component" value="Unassembled WGS sequence"/>
</dbReference>
<dbReference type="AlphaFoldDB" id="A0AAN8WFX8"/>
<evidence type="ECO:0000313" key="3">
    <source>
        <dbReference type="Proteomes" id="UP001381693"/>
    </source>
</evidence>
<proteinExistence type="predicted"/>
<organism evidence="2 3">
    <name type="scientific">Halocaridina rubra</name>
    <name type="common">Hawaiian red shrimp</name>
    <dbReference type="NCBI Taxonomy" id="373956"/>
    <lineage>
        <taxon>Eukaryota</taxon>
        <taxon>Metazoa</taxon>
        <taxon>Ecdysozoa</taxon>
        <taxon>Arthropoda</taxon>
        <taxon>Crustacea</taxon>
        <taxon>Multicrustacea</taxon>
        <taxon>Malacostraca</taxon>
        <taxon>Eumalacostraca</taxon>
        <taxon>Eucarida</taxon>
        <taxon>Decapoda</taxon>
        <taxon>Pleocyemata</taxon>
        <taxon>Caridea</taxon>
        <taxon>Atyoidea</taxon>
        <taxon>Atyidae</taxon>
        <taxon>Halocaridina</taxon>
    </lineage>
</organism>
<comment type="caution">
    <text evidence="2">The sequence shown here is derived from an EMBL/GenBank/DDBJ whole genome shotgun (WGS) entry which is preliminary data.</text>
</comment>
<dbReference type="EMBL" id="JAXCGZ010022806">
    <property type="protein sequence ID" value="KAK7023558.1"/>
    <property type="molecule type" value="Genomic_DNA"/>
</dbReference>
<reference evidence="2 3" key="1">
    <citation type="submission" date="2023-11" db="EMBL/GenBank/DDBJ databases">
        <title>Halocaridina rubra genome assembly.</title>
        <authorList>
            <person name="Smith C."/>
        </authorList>
    </citation>
    <scope>NUCLEOTIDE SEQUENCE [LARGE SCALE GENOMIC DNA]</scope>
    <source>
        <strain evidence="2">EP-1</strain>
        <tissue evidence="2">Whole</tissue>
    </source>
</reference>
<feature type="region of interest" description="Disordered" evidence="1">
    <location>
        <begin position="41"/>
        <end position="62"/>
    </location>
</feature>
<evidence type="ECO:0000313" key="2">
    <source>
        <dbReference type="EMBL" id="KAK7023558.1"/>
    </source>
</evidence>
<keyword evidence="3" id="KW-1185">Reference proteome</keyword>
<feature type="non-terminal residue" evidence="2">
    <location>
        <position position="1"/>
    </location>
</feature>
<name>A0AAN8WFX8_HALRR</name>
<sequence>FSGPASLADLEADLALSNDDDMTREHYPLLHCHTSQELASEVAVSHPMVQASTSTKRPMEHG</sequence>